<accession>A0A084JZQ5</accession>
<dbReference type="Gene3D" id="3.40.50.620">
    <property type="entry name" value="HUPs"/>
    <property type="match status" value="1"/>
</dbReference>
<evidence type="ECO:0000259" key="2">
    <source>
        <dbReference type="Pfam" id="PF02698"/>
    </source>
</evidence>
<dbReference type="OrthoDB" id="9782395at2"/>
<dbReference type="EMBL" id="JPJI01000012">
    <property type="protein sequence ID" value="KEZ94439.1"/>
    <property type="molecule type" value="Genomic_DNA"/>
</dbReference>
<dbReference type="InterPro" id="IPR051599">
    <property type="entry name" value="Cell_Envelope_Assoc"/>
</dbReference>
<evidence type="ECO:0000313" key="5">
    <source>
        <dbReference type="Proteomes" id="UP000028531"/>
    </source>
</evidence>
<reference evidence="3 5" key="1">
    <citation type="submission" date="2014-07" db="EMBL/GenBank/DDBJ databases">
        <title>Draft genome sequence of Nonlabens ulvanivorans, an ulvan degrading bacterium.</title>
        <authorList>
            <person name="Kopel M."/>
            <person name="Helbert W."/>
            <person name="Henrissat B."/>
            <person name="Doniger T."/>
            <person name="Banin E."/>
        </authorList>
    </citation>
    <scope>NUCLEOTIDE SEQUENCE [LARGE SCALE GENOMIC DNA]</scope>
    <source>
        <strain evidence="3 5">PLR</strain>
    </source>
</reference>
<sequence length="221" mass="25314">MRKFLNLTVFTILGIVLLVIILQFHVNRSSRDLIFENANDLEPTYVGLVLGASVRPDKSLSPILQDRVDKAFELYHNGIIKKFLLSGDHGQKEYDEVNAMRRYLNDKGVPNEDIFLDHAGFDTYDSMFRAREVFQVEKAIVITQKFHLPRAIYVGKKMGLELQGYIADNREYPGNAHFTRREWLANIKAWIELNIEKSPTYSGKSIPITGSSSPSHDKQLN</sequence>
<dbReference type="InterPro" id="IPR014729">
    <property type="entry name" value="Rossmann-like_a/b/a_fold"/>
</dbReference>
<dbReference type="CDD" id="cd06259">
    <property type="entry name" value="YdcF-like"/>
    <property type="match status" value="1"/>
</dbReference>
<evidence type="ECO:0000313" key="4">
    <source>
        <dbReference type="EMBL" id="PRX12334.1"/>
    </source>
</evidence>
<keyword evidence="6" id="KW-1185">Reference proteome</keyword>
<dbReference type="PANTHER" id="PTHR30336:SF6">
    <property type="entry name" value="INTEGRAL MEMBRANE PROTEIN"/>
    <property type="match status" value="1"/>
</dbReference>
<evidence type="ECO:0000313" key="3">
    <source>
        <dbReference type="EMBL" id="KEZ94439.1"/>
    </source>
</evidence>
<dbReference type="EMBL" id="PVNA01000007">
    <property type="protein sequence ID" value="PRX12334.1"/>
    <property type="molecule type" value="Genomic_DNA"/>
</dbReference>
<dbReference type="Proteomes" id="UP000239997">
    <property type="component" value="Unassembled WGS sequence"/>
</dbReference>
<dbReference type="GO" id="GO:0005886">
    <property type="term" value="C:plasma membrane"/>
    <property type="evidence" value="ECO:0007669"/>
    <property type="project" value="TreeGrafter"/>
</dbReference>
<feature type="domain" description="DUF218" evidence="2">
    <location>
        <begin position="48"/>
        <end position="184"/>
    </location>
</feature>
<evidence type="ECO:0000313" key="6">
    <source>
        <dbReference type="Proteomes" id="UP000239997"/>
    </source>
</evidence>
<reference evidence="4 6" key="2">
    <citation type="submission" date="2018-03" db="EMBL/GenBank/DDBJ databases">
        <title>Genomic Encyclopedia of Archaeal and Bacterial Type Strains, Phase II (KMG-II): from individual species to whole genera.</title>
        <authorList>
            <person name="Goeker M."/>
        </authorList>
    </citation>
    <scope>NUCLEOTIDE SEQUENCE [LARGE SCALE GENOMIC DNA]</scope>
    <source>
        <strain evidence="4 6">DSM 22727</strain>
    </source>
</reference>
<dbReference type="PANTHER" id="PTHR30336">
    <property type="entry name" value="INNER MEMBRANE PROTEIN, PROBABLE PERMEASE"/>
    <property type="match status" value="1"/>
</dbReference>
<keyword evidence="1" id="KW-1133">Transmembrane helix</keyword>
<protein>
    <submittedName>
        <fullName evidence="4">SanA protein</fullName>
    </submittedName>
</protein>
<dbReference type="RefSeq" id="WP_036579669.1">
    <property type="nucleotide sequence ID" value="NZ_JPJI01000012.1"/>
</dbReference>
<gene>
    <name evidence="3" type="ORF">IL45_02140</name>
    <name evidence="4" type="ORF">LY02_02748</name>
</gene>
<proteinExistence type="predicted"/>
<name>A0A084JZQ5_NONUL</name>
<dbReference type="Pfam" id="PF02698">
    <property type="entry name" value="DUF218"/>
    <property type="match status" value="1"/>
</dbReference>
<organism evidence="3 5">
    <name type="scientific">Nonlabens ulvanivorans</name>
    <name type="common">Persicivirga ulvanivorans</name>
    <dbReference type="NCBI Taxonomy" id="906888"/>
    <lineage>
        <taxon>Bacteria</taxon>
        <taxon>Pseudomonadati</taxon>
        <taxon>Bacteroidota</taxon>
        <taxon>Flavobacteriia</taxon>
        <taxon>Flavobacteriales</taxon>
        <taxon>Flavobacteriaceae</taxon>
        <taxon>Nonlabens</taxon>
    </lineage>
</organism>
<dbReference type="AlphaFoldDB" id="A0A084JZQ5"/>
<keyword evidence="1" id="KW-0472">Membrane</keyword>
<dbReference type="Proteomes" id="UP000028531">
    <property type="component" value="Unassembled WGS sequence"/>
</dbReference>
<feature type="transmembrane region" description="Helical" evidence="1">
    <location>
        <begin position="7"/>
        <end position="26"/>
    </location>
</feature>
<comment type="caution">
    <text evidence="3">The sequence shown here is derived from an EMBL/GenBank/DDBJ whole genome shotgun (WGS) entry which is preliminary data.</text>
</comment>
<keyword evidence="1" id="KW-0812">Transmembrane</keyword>
<evidence type="ECO:0000256" key="1">
    <source>
        <dbReference type="SAM" id="Phobius"/>
    </source>
</evidence>
<dbReference type="InterPro" id="IPR003848">
    <property type="entry name" value="DUF218"/>
</dbReference>